<sequence length="228" mass="26054">MNNIKIITLFHADKNVPFMTCIVKDIEENKHGKKLILENGNNIYVKDYDFFFLSESANDCDNERMVNVYGRLISELSQVSEETIRSLMSETKTYNSQHSNTPVSVLDDYYYCGRMKANGSDEPKLMNVLGLQDLREAITEDVFLSELEASSGIVLHTDIGYPVAEYKGIDIKISIEPINLASMRDLTNGYVVMFRNGEFEHELEGDLYEALSQAVDRMKNAVIFYKKK</sequence>
<dbReference type="RefSeq" id="WP_015730189.1">
    <property type="nucleotide sequence ID" value="NZ_QZDH01000081.1"/>
</dbReference>
<evidence type="ECO:0000313" key="2">
    <source>
        <dbReference type="Proteomes" id="UP000283655"/>
    </source>
</evidence>
<dbReference type="Proteomes" id="UP000283655">
    <property type="component" value="Unassembled WGS sequence"/>
</dbReference>
<protein>
    <submittedName>
        <fullName evidence="1">Uncharacterized protein</fullName>
    </submittedName>
</protein>
<dbReference type="AlphaFoldDB" id="A0A419API9"/>
<organism evidence="1 2">
    <name type="scientific">Pectobacterium carotovorum</name>
    <name type="common">Erwinia carotovora</name>
    <dbReference type="NCBI Taxonomy" id="554"/>
    <lineage>
        <taxon>Bacteria</taxon>
        <taxon>Pseudomonadati</taxon>
        <taxon>Pseudomonadota</taxon>
        <taxon>Gammaproteobacteria</taxon>
        <taxon>Enterobacterales</taxon>
        <taxon>Pectobacteriaceae</taxon>
        <taxon>Pectobacterium</taxon>
    </lineage>
</organism>
<dbReference type="EMBL" id="QZDH01000081">
    <property type="protein sequence ID" value="RJL45778.1"/>
    <property type="molecule type" value="Genomic_DNA"/>
</dbReference>
<name>A0A419API9_PECCA</name>
<accession>A0A419API9</accession>
<comment type="caution">
    <text evidence="1">The sequence shown here is derived from an EMBL/GenBank/DDBJ whole genome shotgun (WGS) entry which is preliminary data.</text>
</comment>
<proteinExistence type="predicted"/>
<gene>
    <name evidence="1" type="ORF">D5071_21290</name>
</gene>
<reference evidence="1 2" key="1">
    <citation type="submission" date="2018-09" db="EMBL/GenBank/DDBJ databases">
        <title>Phylogenetic diversity of Pectobacterium and Dickeya strains causing blackleg disease of potato in Morocco.</title>
        <authorList>
            <person name="Oulghazi S."/>
            <person name="Moumni M."/>
            <person name="Faure D."/>
        </authorList>
    </citation>
    <scope>NUCLEOTIDE SEQUENCE [LARGE SCALE GENOMIC DNA]</scope>
    <source>
        <strain evidence="1 2">S1.15.11.2D</strain>
    </source>
</reference>
<evidence type="ECO:0000313" key="1">
    <source>
        <dbReference type="EMBL" id="RJL45778.1"/>
    </source>
</evidence>